<keyword evidence="3" id="KW-1185">Reference proteome</keyword>
<feature type="region of interest" description="Disordered" evidence="1">
    <location>
        <begin position="29"/>
        <end position="65"/>
    </location>
</feature>
<evidence type="ECO:0000313" key="2">
    <source>
        <dbReference type="EMBL" id="QOV21516.1"/>
    </source>
</evidence>
<dbReference type="EMBL" id="CP063311">
    <property type="protein sequence ID" value="QOV21516.1"/>
    <property type="molecule type" value="Genomic_DNA"/>
</dbReference>
<name>A0A7U3NM77_9CYAN</name>
<evidence type="ECO:0000256" key="1">
    <source>
        <dbReference type="SAM" id="MobiDB-lite"/>
    </source>
</evidence>
<protein>
    <submittedName>
        <fullName evidence="2">Uncharacterized protein</fullName>
    </submittedName>
</protein>
<accession>A0A7U3NM77</accession>
<evidence type="ECO:0000313" key="3">
    <source>
        <dbReference type="Proteomes" id="UP000593846"/>
    </source>
</evidence>
<gene>
    <name evidence="2" type="ORF">IM676_12230</name>
</gene>
<organism evidence="2 3">
    <name type="scientific">Anabaenopsis elenkinii CCIBt3563</name>
    <dbReference type="NCBI Taxonomy" id="2779889"/>
    <lineage>
        <taxon>Bacteria</taxon>
        <taxon>Bacillati</taxon>
        <taxon>Cyanobacteriota</taxon>
        <taxon>Cyanophyceae</taxon>
        <taxon>Nostocales</taxon>
        <taxon>Nodulariaceae</taxon>
        <taxon>Anabaenopsis</taxon>
    </lineage>
</organism>
<dbReference type="RefSeq" id="WP_200987170.1">
    <property type="nucleotide sequence ID" value="NZ_CP063311.1"/>
</dbReference>
<reference evidence="3" key="1">
    <citation type="submission" date="2020-10" db="EMBL/GenBank/DDBJ databases">
        <title>Genome-based taxonomic classification of the species Anabaenopsis elenkinii.</title>
        <authorList>
            <person name="Delbaje E."/>
            <person name="Andreote A.P.D."/>
            <person name="Pellegrinetti T.A."/>
            <person name="Cruz R.B."/>
            <person name="Branco L.H.Z."/>
            <person name="Fiore M.F."/>
        </authorList>
    </citation>
    <scope>NUCLEOTIDE SEQUENCE [LARGE SCALE GENOMIC DNA]</scope>
    <source>
        <strain evidence="3">CCIBt3563</strain>
    </source>
</reference>
<dbReference type="AlphaFoldDB" id="A0A7U3NM77"/>
<proteinExistence type="predicted"/>
<dbReference type="Proteomes" id="UP000593846">
    <property type="component" value="Chromosome"/>
</dbReference>
<dbReference type="KEGG" id="aee:IM676_12230"/>
<sequence length="93" mass="10098">MNTNVNIALISVNAKRLFDKFLTGNFYLREQGTPEQGTPEQGTPEQGTGNGGHTETIKSSPLPLQGYPLPTSFLTLLEGKHNKGCRDVHSGED</sequence>
<feature type="compositionally biased region" description="Polar residues" evidence="1">
    <location>
        <begin position="33"/>
        <end position="47"/>
    </location>
</feature>